<accession>A0A1H0M010</accession>
<gene>
    <name evidence="1" type="ORF">SAMN04488529_101269</name>
</gene>
<dbReference type="SUPFAM" id="SSF53146">
    <property type="entry name" value="Nitrogenase accessory factor-like"/>
    <property type="match status" value="1"/>
</dbReference>
<dbReference type="InterPro" id="IPR003731">
    <property type="entry name" value="Di-Nase_FeMo-co_biosynth"/>
</dbReference>
<dbReference type="PANTHER" id="PTHR33937">
    <property type="entry name" value="IRON-MOLYBDENUM PROTEIN-RELATED-RELATED"/>
    <property type="match status" value="1"/>
</dbReference>
<dbReference type="InterPro" id="IPR036105">
    <property type="entry name" value="DiNase_FeMo-co_biosyn_sf"/>
</dbReference>
<dbReference type="OrthoDB" id="9807451at2"/>
<keyword evidence="2" id="KW-1185">Reference proteome</keyword>
<dbReference type="GO" id="GO:0003700">
    <property type="term" value="F:DNA-binding transcription factor activity"/>
    <property type="evidence" value="ECO:0007669"/>
    <property type="project" value="InterPro"/>
</dbReference>
<proteinExistence type="predicted"/>
<dbReference type="SUPFAM" id="SSF46785">
    <property type="entry name" value="Winged helix' DNA-binding domain"/>
    <property type="match status" value="1"/>
</dbReference>
<dbReference type="Proteomes" id="UP000198597">
    <property type="component" value="Unassembled WGS sequence"/>
</dbReference>
<dbReference type="InterPro" id="IPR001845">
    <property type="entry name" value="HTH_ArsR_DNA-bd_dom"/>
</dbReference>
<dbReference type="InterPro" id="IPR011991">
    <property type="entry name" value="ArsR-like_HTH"/>
</dbReference>
<reference evidence="1 2" key="1">
    <citation type="submission" date="2016-10" db="EMBL/GenBank/DDBJ databases">
        <authorList>
            <person name="de Groot N.N."/>
        </authorList>
    </citation>
    <scope>NUCLEOTIDE SEQUENCE [LARGE SCALE GENOMIC DNA]</scope>
    <source>
        <strain evidence="1 2">DSM 12272</strain>
    </source>
</reference>
<dbReference type="AlphaFoldDB" id="A0A1H0M010"/>
<dbReference type="Pfam" id="PF02579">
    <property type="entry name" value="Nitro_FeMo-Co"/>
    <property type="match status" value="1"/>
</dbReference>
<dbReference type="PRINTS" id="PR00778">
    <property type="entry name" value="HTHARSR"/>
</dbReference>
<dbReference type="EMBL" id="FNJM01000001">
    <property type="protein sequence ID" value="SDO73799.1"/>
    <property type="molecule type" value="Genomic_DNA"/>
</dbReference>
<dbReference type="InterPro" id="IPR036390">
    <property type="entry name" value="WH_DNA-bd_sf"/>
</dbReference>
<protein>
    <submittedName>
        <fullName evidence="1">ArsR family transcriptional regulator</fullName>
    </submittedName>
</protein>
<dbReference type="Gene3D" id="3.30.420.130">
    <property type="entry name" value="Dinitrogenase iron-molybdenum cofactor biosynthesis domain"/>
    <property type="match status" value="1"/>
</dbReference>
<dbReference type="STRING" id="94869.SAMN04488529_101269"/>
<dbReference type="CDD" id="cd00090">
    <property type="entry name" value="HTH_ARSR"/>
    <property type="match status" value="1"/>
</dbReference>
<dbReference type="InterPro" id="IPR051840">
    <property type="entry name" value="NifX/NifY_domain"/>
</dbReference>
<dbReference type="SMART" id="SM00418">
    <property type="entry name" value="HTH_ARSR"/>
    <property type="match status" value="1"/>
</dbReference>
<dbReference type="InterPro" id="IPR033913">
    <property type="entry name" value="MTH1175_dom"/>
</dbReference>
<organism evidence="1 2">
    <name type="scientific">Clostridium gasigenes</name>
    <dbReference type="NCBI Taxonomy" id="94869"/>
    <lineage>
        <taxon>Bacteria</taxon>
        <taxon>Bacillati</taxon>
        <taxon>Bacillota</taxon>
        <taxon>Clostridia</taxon>
        <taxon>Eubacteriales</taxon>
        <taxon>Clostridiaceae</taxon>
        <taxon>Clostridium</taxon>
    </lineage>
</organism>
<dbReference type="PROSITE" id="PS50987">
    <property type="entry name" value="HTH_ARSR_2"/>
    <property type="match status" value="1"/>
</dbReference>
<dbReference type="Gene3D" id="1.10.10.10">
    <property type="entry name" value="Winged helix-like DNA-binding domain superfamily/Winged helix DNA-binding domain"/>
    <property type="match status" value="1"/>
</dbReference>
<dbReference type="PANTHER" id="PTHR33937:SF2">
    <property type="entry name" value="DINITROGENASE IRON-MOLYBDENUM COFACTOR BIOSYNTHESIS DOMAIN-CONTAINING PROTEIN"/>
    <property type="match status" value="1"/>
</dbReference>
<dbReference type="RefSeq" id="WP_089965048.1">
    <property type="nucleotide sequence ID" value="NZ_FNJM01000001.1"/>
</dbReference>
<evidence type="ECO:0000313" key="1">
    <source>
        <dbReference type="EMBL" id="SDO73799.1"/>
    </source>
</evidence>
<dbReference type="CDD" id="cd00851">
    <property type="entry name" value="MTH1175"/>
    <property type="match status" value="1"/>
</dbReference>
<dbReference type="NCBIfam" id="NF033788">
    <property type="entry name" value="HTH_metalloreg"/>
    <property type="match status" value="1"/>
</dbReference>
<name>A0A1H0M010_9CLOT</name>
<dbReference type="InterPro" id="IPR036388">
    <property type="entry name" value="WH-like_DNA-bd_sf"/>
</dbReference>
<evidence type="ECO:0000313" key="2">
    <source>
        <dbReference type="Proteomes" id="UP000198597"/>
    </source>
</evidence>
<sequence length="243" mass="26618">MEEAIKILKALGDETRIEILRLISEKTMSAKGIASHLKITEAAVSQQIKILKESELIIGYKIGYHIIYDLNEKKLKHSIKFIENIIDNDKTNINVPSALRCTKSCKHLKCVNNNKFKEESIMKVCFPVKSNEGIKSVPYGHFGTAPLFVVCNLENDEVTTVGNGDLGHEHGSCNPIKALSGEAVDAVVVGGIGAGAINKLNSMGIKVYKASEGNIEENLVSFKNNELKEFPSNHLCSHDGCSH</sequence>
<dbReference type="Pfam" id="PF01022">
    <property type="entry name" value="HTH_5"/>
    <property type="match status" value="1"/>
</dbReference>